<dbReference type="PANTHER" id="PTHR21505">
    <property type="entry name" value="MADF DOMAIN-CONTAINING PROTEIN-RELATED"/>
    <property type="match status" value="1"/>
</dbReference>
<dbReference type="AlphaFoldDB" id="A0A835GBG5"/>
<evidence type="ECO:0000313" key="2">
    <source>
        <dbReference type="EMBL" id="KAF9411121.1"/>
    </source>
</evidence>
<comment type="caution">
    <text evidence="2">The sequence shown here is derived from an EMBL/GenBank/DDBJ whole genome shotgun (WGS) entry which is preliminary data.</text>
</comment>
<name>A0A835GBG5_SPOEX</name>
<dbReference type="PANTHER" id="PTHR21505:SF8">
    <property type="entry name" value="DPT-YFP REPRESSOR BY OVEREXPRESSION, ISOFORM D-RELATED"/>
    <property type="match status" value="1"/>
</dbReference>
<dbReference type="InterPro" id="IPR006578">
    <property type="entry name" value="MADF-dom"/>
</dbReference>
<organism evidence="2 3">
    <name type="scientific">Spodoptera exigua</name>
    <name type="common">Beet armyworm</name>
    <name type="synonym">Noctua fulgens</name>
    <dbReference type="NCBI Taxonomy" id="7107"/>
    <lineage>
        <taxon>Eukaryota</taxon>
        <taxon>Metazoa</taxon>
        <taxon>Ecdysozoa</taxon>
        <taxon>Arthropoda</taxon>
        <taxon>Hexapoda</taxon>
        <taxon>Insecta</taxon>
        <taxon>Pterygota</taxon>
        <taxon>Neoptera</taxon>
        <taxon>Endopterygota</taxon>
        <taxon>Lepidoptera</taxon>
        <taxon>Glossata</taxon>
        <taxon>Ditrysia</taxon>
        <taxon>Noctuoidea</taxon>
        <taxon>Noctuidae</taxon>
        <taxon>Amphipyrinae</taxon>
        <taxon>Spodoptera</taxon>
    </lineage>
</organism>
<sequence length="263" mass="30256">MASVVGIDQFCILHSTNFYQHLAQDLPNFLKFGLATLVCSKLPGKPKTRINAVRRQQASINVAENIKFIKLIAQQTEALASIGRYMQEGAIAFSRFSRYAALRACECVASFVVRKCEFYVLWCESVIIYSVVRVFVNGDMATKEKEILSHIIEVYKDMPYLWNKNDKNYMNKTIRSEGFEVLLSIYKNIEKDATVKTLKKKIDNLKTNYFKELKKVKASKHTGAGSEDVYVPTIWYYDSFSFLETTTESCRSIRDTIEDEVQH</sequence>
<dbReference type="EMBL" id="JACKWZ010000234">
    <property type="protein sequence ID" value="KAF9411121.1"/>
    <property type="molecule type" value="Genomic_DNA"/>
</dbReference>
<reference evidence="2" key="1">
    <citation type="submission" date="2020-08" db="EMBL/GenBank/DDBJ databases">
        <title>Spodoptera exigua strain:BAW_Kor-Di-RS1 Genome sequencing and assembly.</title>
        <authorList>
            <person name="Kim J."/>
            <person name="Nam H.Y."/>
            <person name="Kwon M."/>
            <person name="Choi J.H."/>
            <person name="Cho S.R."/>
            <person name="Kim G.-H."/>
        </authorList>
    </citation>
    <scope>NUCLEOTIDE SEQUENCE</scope>
    <source>
        <strain evidence="2">BAW_Kor-Di-RS1</strain>
        <tissue evidence="2">Whole-body</tissue>
    </source>
</reference>
<dbReference type="Pfam" id="PF10545">
    <property type="entry name" value="MADF_DNA_bdg"/>
    <property type="match status" value="1"/>
</dbReference>
<keyword evidence="3" id="KW-1185">Reference proteome</keyword>
<accession>A0A835GBG5</accession>
<evidence type="ECO:0000313" key="3">
    <source>
        <dbReference type="Proteomes" id="UP000648187"/>
    </source>
</evidence>
<dbReference type="SMART" id="SM00595">
    <property type="entry name" value="MADF"/>
    <property type="match status" value="1"/>
</dbReference>
<feature type="domain" description="MADF" evidence="1">
    <location>
        <begin position="150"/>
        <end position="248"/>
    </location>
</feature>
<proteinExistence type="predicted"/>
<dbReference type="Proteomes" id="UP000648187">
    <property type="component" value="Unassembled WGS sequence"/>
</dbReference>
<evidence type="ECO:0000259" key="1">
    <source>
        <dbReference type="PROSITE" id="PS51029"/>
    </source>
</evidence>
<gene>
    <name evidence="2" type="ORF">HW555_009983</name>
</gene>
<protein>
    <recommendedName>
        <fullName evidence="1">MADF domain-containing protein</fullName>
    </recommendedName>
</protein>
<dbReference type="PROSITE" id="PS51029">
    <property type="entry name" value="MADF"/>
    <property type="match status" value="1"/>
</dbReference>